<comment type="similarity">
    <text evidence="2">Belongs to the MAPRE family.</text>
</comment>
<gene>
    <name evidence="6" type="primary">MAPRE1</name>
    <name evidence="6" type="ORF">g.18791</name>
</gene>
<dbReference type="GO" id="GO:0005856">
    <property type="term" value="C:cytoskeleton"/>
    <property type="evidence" value="ECO:0007669"/>
    <property type="project" value="UniProtKB-SubCell"/>
</dbReference>
<dbReference type="InterPro" id="IPR036872">
    <property type="entry name" value="CH_dom_sf"/>
</dbReference>
<dbReference type="CDD" id="cd00014">
    <property type="entry name" value="CH_SF"/>
    <property type="match status" value="1"/>
</dbReference>
<evidence type="ECO:0000313" key="6">
    <source>
        <dbReference type="EMBL" id="MDE47359.1"/>
    </source>
</evidence>
<dbReference type="SUPFAM" id="SSF47576">
    <property type="entry name" value="Calponin-homology domain, CH-domain"/>
    <property type="match status" value="1"/>
</dbReference>
<dbReference type="Pfam" id="PF16065">
    <property type="entry name" value="DUF4807"/>
    <property type="match status" value="1"/>
</dbReference>
<keyword evidence="4" id="KW-0206">Cytoskeleton</keyword>
<dbReference type="EMBL" id="GGYP01002588">
    <property type="protein sequence ID" value="MDE47359.1"/>
    <property type="molecule type" value="Transcribed_RNA"/>
</dbReference>
<dbReference type="InterPro" id="IPR001715">
    <property type="entry name" value="CH_dom"/>
</dbReference>
<dbReference type="AlphaFoldDB" id="A0A6G1SAF9"/>
<protein>
    <submittedName>
        <fullName evidence="6">Microtubule-associated protein RP/EB family member 1</fullName>
    </submittedName>
</protein>
<organism evidence="6">
    <name type="scientific">Aceria tosichella</name>
    <name type="common">wheat curl mite</name>
    <dbReference type="NCBI Taxonomy" id="561515"/>
    <lineage>
        <taxon>Eukaryota</taxon>
        <taxon>Metazoa</taxon>
        <taxon>Ecdysozoa</taxon>
        <taxon>Arthropoda</taxon>
        <taxon>Chelicerata</taxon>
        <taxon>Arachnida</taxon>
        <taxon>Acari</taxon>
        <taxon>Acariformes</taxon>
        <taxon>Trombidiformes</taxon>
        <taxon>Prostigmata</taxon>
        <taxon>Eupodina</taxon>
        <taxon>Eriophyoidea</taxon>
        <taxon>Eriophyidae</taxon>
        <taxon>Eriophyinae</taxon>
        <taxon>Aceriini</taxon>
        <taxon>Aceria</taxon>
    </lineage>
</organism>
<dbReference type="InterPro" id="IPR032072">
    <property type="entry name" value="DUF4807"/>
</dbReference>
<proteinExistence type="inferred from homology"/>
<dbReference type="Gene3D" id="1.10.418.10">
    <property type="entry name" value="Calponin-like domain"/>
    <property type="match status" value="1"/>
</dbReference>
<name>A0A6G1SAF9_9ACAR</name>
<feature type="domain" description="Calponin-homology (CH)" evidence="5">
    <location>
        <begin position="23"/>
        <end position="125"/>
    </location>
</feature>
<comment type="subcellular location">
    <subcellularLocation>
        <location evidence="1">Cytoplasm</location>
        <location evidence="1">Cytoskeleton</location>
    </subcellularLocation>
</comment>
<evidence type="ECO:0000256" key="3">
    <source>
        <dbReference type="ARBA" id="ARBA00022490"/>
    </source>
</evidence>
<dbReference type="GO" id="GO:0008017">
    <property type="term" value="F:microtubule binding"/>
    <property type="evidence" value="ECO:0007669"/>
    <property type="project" value="InterPro"/>
</dbReference>
<evidence type="ECO:0000256" key="2">
    <source>
        <dbReference type="ARBA" id="ARBA00010729"/>
    </source>
</evidence>
<evidence type="ECO:0000259" key="5">
    <source>
        <dbReference type="PROSITE" id="PS50021"/>
    </source>
</evidence>
<evidence type="ECO:0000256" key="4">
    <source>
        <dbReference type="ARBA" id="ARBA00023212"/>
    </source>
</evidence>
<evidence type="ECO:0000256" key="1">
    <source>
        <dbReference type="ARBA" id="ARBA00004245"/>
    </source>
</evidence>
<keyword evidence="3" id="KW-0963">Cytoplasm</keyword>
<dbReference type="FunFam" id="1.10.418.10:FF:000007">
    <property type="entry name" value="Microtubule-associated protein, RP/EB family, member 2"/>
    <property type="match status" value="1"/>
</dbReference>
<accession>A0A6G1SAF9</accession>
<dbReference type="InterPro" id="IPR027328">
    <property type="entry name" value="MAPRE"/>
</dbReference>
<reference evidence="6" key="1">
    <citation type="submission" date="2018-10" db="EMBL/GenBank/DDBJ databases">
        <title>Transcriptome assembly of Aceria tosichella (Wheat curl mite) Type 2.</title>
        <authorList>
            <person name="Scully E.D."/>
            <person name="Geib S.M."/>
            <person name="Palmer N.A."/>
            <person name="Gupta A.K."/>
            <person name="Sarath G."/>
            <person name="Tatineni S."/>
        </authorList>
    </citation>
    <scope>NUCLEOTIDE SEQUENCE</scope>
    <source>
        <strain evidence="6">LincolnNE</strain>
    </source>
</reference>
<dbReference type="PANTHER" id="PTHR10623">
    <property type="entry name" value="MICROTUBULE-ASSOCIATED PROTEIN RP/EB FAMILY MEMBER"/>
    <property type="match status" value="1"/>
</dbReference>
<dbReference type="PROSITE" id="PS50021">
    <property type="entry name" value="CH"/>
    <property type="match status" value="1"/>
</dbReference>
<dbReference type="Pfam" id="PF00307">
    <property type="entry name" value="CH"/>
    <property type="match status" value="1"/>
</dbReference>
<sequence length="359" mass="40688">MTELAGQQDKCVNIPATSATSENISQDEMLNWVNDCLQADYKKIEELSNGSAYAQLMNLLFPGSVPIKEIKSGTYSEHEHIQNFNLVQAALKKIGCNQEIPVDRLVKAQFQDNLEFLQWFKNFFDANYDGHNKYNAPEARDNLHNKQSVDITDDSTNIKTICKSDNDGPEGSNNRQLVLFNASHSTYRQEQDNQLGDVDADELYYRYNSSLLDLAWSRRIHVLVGNKAKLMESFSWLSTVGGGFSSLGERDCRFSARAGALSLGQQLRLAELLGDERLKVMCHLFAALAALQLDNKFITLNYIKRVILPLIDALPYRDPILTNILKHICFRISVFDRLIGARKNAIEGTKKNVEQQNFR</sequence>